<dbReference type="PROSITE" id="PS51371">
    <property type="entry name" value="CBS"/>
    <property type="match status" value="2"/>
</dbReference>
<dbReference type="SUPFAM" id="SSF54631">
    <property type="entry name" value="CBS-domain pair"/>
    <property type="match status" value="1"/>
</dbReference>
<evidence type="ECO:0000256" key="1">
    <source>
        <dbReference type="ARBA" id="ARBA00023122"/>
    </source>
</evidence>
<evidence type="ECO:0000256" key="3">
    <source>
        <dbReference type="SAM" id="MobiDB-lite"/>
    </source>
</evidence>
<gene>
    <name evidence="5" type="ORF">D3871_22300</name>
</gene>
<evidence type="ECO:0000313" key="6">
    <source>
        <dbReference type="Proteomes" id="UP000265955"/>
    </source>
</evidence>
<accession>A0A3A3FKQ3</accession>
<evidence type="ECO:0000313" key="5">
    <source>
        <dbReference type="EMBL" id="RJF96073.1"/>
    </source>
</evidence>
<proteinExistence type="predicted"/>
<dbReference type="EMBL" id="QYUO01000002">
    <property type="protein sequence ID" value="RJF96073.1"/>
    <property type="molecule type" value="Genomic_DNA"/>
</dbReference>
<dbReference type="SMART" id="SM00116">
    <property type="entry name" value="CBS"/>
    <property type="match status" value="2"/>
</dbReference>
<organism evidence="5 6">
    <name type="scientific">Noviherbaspirillum saxi</name>
    <dbReference type="NCBI Taxonomy" id="2320863"/>
    <lineage>
        <taxon>Bacteria</taxon>
        <taxon>Pseudomonadati</taxon>
        <taxon>Pseudomonadota</taxon>
        <taxon>Betaproteobacteria</taxon>
        <taxon>Burkholderiales</taxon>
        <taxon>Oxalobacteraceae</taxon>
        <taxon>Noviherbaspirillum</taxon>
    </lineage>
</organism>
<protein>
    <submittedName>
        <fullName evidence="5">CBS domain-containing protein</fullName>
    </submittedName>
</protein>
<dbReference type="Gene3D" id="3.40.50.2020">
    <property type="match status" value="1"/>
</dbReference>
<name>A0A3A3FKQ3_9BURK</name>
<dbReference type="Pfam" id="PF00156">
    <property type="entry name" value="Pribosyltran"/>
    <property type="match status" value="1"/>
</dbReference>
<dbReference type="InterPro" id="IPR000644">
    <property type="entry name" value="CBS_dom"/>
</dbReference>
<feature type="region of interest" description="Disordered" evidence="3">
    <location>
        <begin position="367"/>
        <end position="400"/>
    </location>
</feature>
<dbReference type="CDD" id="cd04622">
    <property type="entry name" value="CBS_pair_HRP1_like"/>
    <property type="match status" value="1"/>
</dbReference>
<feature type="domain" description="CBS" evidence="4">
    <location>
        <begin position="318"/>
        <end position="375"/>
    </location>
</feature>
<dbReference type="InterPro" id="IPR000836">
    <property type="entry name" value="PRTase_dom"/>
</dbReference>
<dbReference type="PANTHER" id="PTHR43080:SF2">
    <property type="entry name" value="CBS DOMAIN-CONTAINING PROTEIN"/>
    <property type="match status" value="1"/>
</dbReference>
<dbReference type="AlphaFoldDB" id="A0A3A3FKQ3"/>
<reference evidence="6" key="1">
    <citation type="submission" date="2018-09" db="EMBL/GenBank/DDBJ databases">
        <authorList>
            <person name="Zhu H."/>
        </authorList>
    </citation>
    <scope>NUCLEOTIDE SEQUENCE [LARGE SCALE GENOMIC DNA]</scope>
    <source>
        <strain evidence="6">K1R23-30</strain>
    </source>
</reference>
<dbReference type="Pfam" id="PF00571">
    <property type="entry name" value="CBS"/>
    <property type="match status" value="2"/>
</dbReference>
<dbReference type="OrthoDB" id="9810066at2"/>
<dbReference type="Gene3D" id="3.30.1310.20">
    <property type="entry name" value="PRTase-like"/>
    <property type="match status" value="1"/>
</dbReference>
<keyword evidence="1 2" id="KW-0129">CBS domain</keyword>
<comment type="caution">
    <text evidence="5">The sequence shown here is derived from an EMBL/GenBank/DDBJ whole genome shotgun (WGS) entry which is preliminary data.</text>
</comment>
<evidence type="ECO:0000259" key="4">
    <source>
        <dbReference type="PROSITE" id="PS51371"/>
    </source>
</evidence>
<dbReference type="InterPro" id="IPR046342">
    <property type="entry name" value="CBS_dom_sf"/>
</dbReference>
<dbReference type="SUPFAM" id="SSF53271">
    <property type="entry name" value="PRTase-like"/>
    <property type="match status" value="1"/>
</dbReference>
<dbReference type="PANTHER" id="PTHR43080">
    <property type="entry name" value="CBS DOMAIN-CONTAINING PROTEIN CBSX3, MITOCHONDRIAL"/>
    <property type="match status" value="1"/>
</dbReference>
<sequence>MAGILHVISDVFAVKVHAVKPHPFRDRRDAGRQLAAALAFLRSSRPVVLALPRGGVPVAYEVAIALDAPLDLLLARKIPAPGFSEFGIGAVVDGDPPIRVLNRAAVERLQPSTEYLEAEVQRQLAEIARRRLAYCGERAPISVIGRNVILVDDGAATGGTMKAALRALAGMRTGKLVFALPVAPSDTLSSLQAEADEGICLVVPPGFRAVSQYYDDFAQTGDDEVTALLAAAASRELVGVAAMENVMKTLAQAMTHDVSIVGPHDNVQRAALIMSDWDVGVLPVCDGQRLIGMITERDIALQTAAGRTAEEIRVADVMTDEVEWCFEDQDTAEVLQRMKELQLSRIPVLDRDMRLVGMVALKDLAPTEDVPAEPSAAGDEEGKEIVRLRRPQSDQADGWF</sequence>
<keyword evidence="6" id="KW-1185">Reference proteome</keyword>
<dbReference type="CDD" id="cd06223">
    <property type="entry name" value="PRTases_typeI"/>
    <property type="match status" value="1"/>
</dbReference>
<dbReference type="InterPro" id="IPR051257">
    <property type="entry name" value="Diverse_CBS-Domain"/>
</dbReference>
<dbReference type="InterPro" id="IPR029057">
    <property type="entry name" value="PRTase-like"/>
</dbReference>
<evidence type="ECO:0000256" key="2">
    <source>
        <dbReference type="PROSITE-ProRule" id="PRU00703"/>
    </source>
</evidence>
<dbReference type="Proteomes" id="UP000265955">
    <property type="component" value="Unassembled WGS sequence"/>
</dbReference>
<feature type="domain" description="CBS" evidence="4">
    <location>
        <begin position="254"/>
        <end position="310"/>
    </location>
</feature>
<dbReference type="Gene3D" id="3.10.580.10">
    <property type="entry name" value="CBS-domain"/>
    <property type="match status" value="1"/>
</dbReference>